<evidence type="ECO:0000313" key="2">
    <source>
        <dbReference type="Proteomes" id="UP000266841"/>
    </source>
</evidence>
<comment type="caution">
    <text evidence="1">The sequence shown here is derived from an EMBL/GenBank/DDBJ whole genome shotgun (WGS) entry which is preliminary data.</text>
</comment>
<protein>
    <submittedName>
        <fullName evidence="1">Uncharacterized protein</fullName>
    </submittedName>
</protein>
<proteinExistence type="predicted"/>
<sequence>MSPNLLFQPLPGSPASVQKLPKWYARHEAVRVVPRDSLAVGGVGALAPALVGVCRGEAGVAAAALGPLPLLVLERSMAGPAPFSRDVALLGVEDGAPPGPLHGLPLVVHLTPARALVQRAVETHAVLERVPVDALAIISILFCWAD</sequence>
<reference evidence="1 2" key="1">
    <citation type="journal article" date="2012" name="Genome Biol.">
        <title>Genome and low-iron response of an oceanic diatom adapted to chronic iron limitation.</title>
        <authorList>
            <person name="Lommer M."/>
            <person name="Specht M."/>
            <person name="Roy A.S."/>
            <person name="Kraemer L."/>
            <person name="Andreson R."/>
            <person name="Gutowska M.A."/>
            <person name="Wolf J."/>
            <person name="Bergner S.V."/>
            <person name="Schilhabel M.B."/>
            <person name="Klostermeier U.C."/>
            <person name="Beiko R.G."/>
            <person name="Rosenstiel P."/>
            <person name="Hippler M."/>
            <person name="Laroche J."/>
        </authorList>
    </citation>
    <scope>NUCLEOTIDE SEQUENCE [LARGE SCALE GENOMIC DNA]</scope>
    <source>
        <strain evidence="1 2">CCMP1005</strain>
    </source>
</reference>
<evidence type="ECO:0000313" key="1">
    <source>
        <dbReference type="EMBL" id="EJK64948.1"/>
    </source>
</evidence>
<dbReference type="EMBL" id="AGNL01016646">
    <property type="protein sequence ID" value="EJK64948.1"/>
    <property type="molecule type" value="Genomic_DNA"/>
</dbReference>
<dbReference type="Proteomes" id="UP000266841">
    <property type="component" value="Unassembled WGS sequence"/>
</dbReference>
<gene>
    <name evidence="1" type="ORF">THAOC_14259</name>
</gene>
<name>K0SFM1_THAOC</name>
<accession>K0SFM1</accession>
<keyword evidence="2" id="KW-1185">Reference proteome</keyword>
<dbReference type="AlphaFoldDB" id="K0SFM1"/>
<organism evidence="1 2">
    <name type="scientific">Thalassiosira oceanica</name>
    <name type="common">Marine diatom</name>
    <dbReference type="NCBI Taxonomy" id="159749"/>
    <lineage>
        <taxon>Eukaryota</taxon>
        <taxon>Sar</taxon>
        <taxon>Stramenopiles</taxon>
        <taxon>Ochrophyta</taxon>
        <taxon>Bacillariophyta</taxon>
        <taxon>Coscinodiscophyceae</taxon>
        <taxon>Thalassiosirophycidae</taxon>
        <taxon>Thalassiosirales</taxon>
        <taxon>Thalassiosiraceae</taxon>
        <taxon>Thalassiosira</taxon>
    </lineage>
</organism>